<protein>
    <submittedName>
        <fullName evidence="4">Uncharacterized protein LOC106157087</fullName>
    </submittedName>
</protein>
<evidence type="ECO:0000256" key="1">
    <source>
        <dbReference type="SAM" id="MobiDB-lite"/>
    </source>
</evidence>
<dbReference type="InterPro" id="IPR002121">
    <property type="entry name" value="HRDC_dom"/>
</dbReference>
<dbReference type="GO" id="GO:0003676">
    <property type="term" value="F:nucleic acid binding"/>
    <property type="evidence" value="ECO:0007669"/>
    <property type="project" value="InterPro"/>
</dbReference>
<evidence type="ECO:0000313" key="3">
    <source>
        <dbReference type="Proteomes" id="UP000085678"/>
    </source>
</evidence>
<dbReference type="AlphaFoldDB" id="A0A1S3HPR4"/>
<dbReference type="PROSITE" id="PS50967">
    <property type="entry name" value="HRDC"/>
    <property type="match status" value="1"/>
</dbReference>
<dbReference type="Proteomes" id="UP000085678">
    <property type="component" value="Unplaced"/>
</dbReference>
<name>A0A1S3HPR4_LINAN</name>
<organism evidence="3 4">
    <name type="scientific">Lingula anatina</name>
    <name type="common">Brachiopod</name>
    <name type="synonym">Lingula unguis</name>
    <dbReference type="NCBI Taxonomy" id="7574"/>
    <lineage>
        <taxon>Eukaryota</taxon>
        <taxon>Metazoa</taxon>
        <taxon>Spiralia</taxon>
        <taxon>Lophotrochozoa</taxon>
        <taxon>Brachiopoda</taxon>
        <taxon>Linguliformea</taxon>
        <taxon>Lingulata</taxon>
        <taxon>Lingulida</taxon>
        <taxon>Linguloidea</taxon>
        <taxon>Lingulidae</taxon>
        <taxon>Lingula</taxon>
    </lineage>
</organism>
<keyword evidence="3" id="KW-1185">Reference proteome</keyword>
<evidence type="ECO:0000313" key="4">
    <source>
        <dbReference type="RefSeq" id="XP_013388043.1"/>
    </source>
</evidence>
<sequence length="149" mass="16561">MALQKMAELTPATPLEMQSVEGFPAQIYQKYNGEKFLAVTSKYRQQRDSLVITEFEEEPESSSTGRQARGTKRKGKRNFNAKSKRFKAANKSTKTNTGGSFNQFSYNKSKSGGGNRAGQNKAKKAGTGRKLGMMPDPTPGQWKSTDNFY</sequence>
<proteinExistence type="predicted"/>
<dbReference type="InParanoid" id="A0A1S3HPR4"/>
<feature type="compositionally biased region" description="Polar residues" evidence="1">
    <location>
        <begin position="90"/>
        <end position="110"/>
    </location>
</feature>
<gene>
    <name evidence="4" type="primary">LOC106157087</name>
</gene>
<evidence type="ECO:0000259" key="2">
    <source>
        <dbReference type="PROSITE" id="PS50967"/>
    </source>
</evidence>
<feature type="region of interest" description="Disordered" evidence="1">
    <location>
        <begin position="54"/>
        <end position="149"/>
    </location>
</feature>
<feature type="domain" description="HRDC" evidence="2">
    <location>
        <begin position="1"/>
        <end position="50"/>
    </location>
</feature>
<dbReference type="InterPro" id="IPR044876">
    <property type="entry name" value="HRDC_dom_sf"/>
</dbReference>
<reference evidence="4" key="1">
    <citation type="submission" date="2025-08" db="UniProtKB">
        <authorList>
            <consortium name="RefSeq"/>
        </authorList>
    </citation>
    <scope>IDENTIFICATION</scope>
    <source>
        <tissue evidence="4">Gonads</tissue>
    </source>
</reference>
<dbReference type="GeneID" id="106157087"/>
<dbReference type="KEGG" id="lak:106157087"/>
<dbReference type="OrthoDB" id="10261556at2759"/>
<dbReference type="Gene3D" id="1.10.150.80">
    <property type="entry name" value="HRDC domain"/>
    <property type="match status" value="1"/>
</dbReference>
<feature type="compositionally biased region" description="Basic residues" evidence="1">
    <location>
        <begin position="69"/>
        <end position="88"/>
    </location>
</feature>
<accession>A0A1S3HPR4</accession>
<dbReference type="RefSeq" id="XP_013388043.1">
    <property type="nucleotide sequence ID" value="XM_013532589.1"/>
</dbReference>